<comment type="caution">
    <text evidence="2">The sequence shown here is derived from an EMBL/GenBank/DDBJ whole genome shotgun (WGS) entry which is preliminary data.</text>
</comment>
<name>A0ABP5A0G2_9MICO</name>
<feature type="region of interest" description="Disordered" evidence="1">
    <location>
        <begin position="31"/>
        <end position="81"/>
    </location>
</feature>
<dbReference type="Proteomes" id="UP001501094">
    <property type="component" value="Unassembled WGS sequence"/>
</dbReference>
<reference evidence="3" key="1">
    <citation type="journal article" date="2019" name="Int. J. Syst. Evol. Microbiol.">
        <title>The Global Catalogue of Microorganisms (GCM) 10K type strain sequencing project: providing services to taxonomists for standard genome sequencing and annotation.</title>
        <authorList>
            <consortium name="The Broad Institute Genomics Platform"/>
            <consortium name="The Broad Institute Genome Sequencing Center for Infectious Disease"/>
            <person name="Wu L."/>
            <person name="Ma J."/>
        </authorList>
    </citation>
    <scope>NUCLEOTIDE SEQUENCE [LARGE SCALE GENOMIC DNA]</scope>
    <source>
        <strain evidence="3">JCM 14326</strain>
    </source>
</reference>
<proteinExistence type="predicted"/>
<sequence length="81" mass="9256">MNFTPWREWGVKSMKWVSWMLSERDKVRVSPPAVGGPAALSGPFQHPPESIHEPHLHARRRVCGGRRGPGDAGYRRRRTAR</sequence>
<evidence type="ECO:0000313" key="3">
    <source>
        <dbReference type="Proteomes" id="UP001501094"/>
    </source>
</evidence>
<gene>
    <name evidence="2" type="ORF">GCM10009751_40290</name>
</gene>
<dbReference type="EMBL" id="BAAANL010000013">
    <property type="protein sequence ID" value="GAA1876411.1"/>
    <property type="molecule type" value="Genomic_DNA"/>
</dbReference>
<keyword evidence="3" id="KW-1185">Reference proteome</keyword>
<evidence type="ECO:0000256" key="1">
    <source>
        <dbReference type="SAM" id="MobiDB-lite"/>
    </source>
</evidence>
<evidence type="ECO:0000313" key="2">
    <source>
        <dbReference type="EMBL" id="GAA1876411.1"/>
    </source>
</evidence>
<accession>A0ABP5A0G2</accession>
<protein>
    <submittedName>
        <fullName evidence="2">Uncharacterized protein</fullName>
    </submittedName>
</protein>
<organism evidence="2 3">
    <name type="scientific">Myceligenerans crystallogenes</name>
    <dbReference type="NCBI Taxonomy" id="316335"/>
    <lineage>
        <taxon>Bacteria</taxon>
        <taxon>Bacillati</taxon>
        <taxon>Actinomycetota</taxon>
        <taxon>Actinomycetes</taxon>
        <taxon>Micrococcales</taxon>
        <taxon>Promicromonosporaceae</taxon>
        <taxon>Myceligenerans</taxon>
    </lineage>
</organism>